<accession>A0ABR7UYL2</accession>
<dbReference type="PANTHER" id="PTHR12756:SF11">
    <property type="entry name" value="CYTOSOLIC CARBOXYPEPTIDASE 1"/>
    <property type="match status" value="1"/>
</dbReference>
<protein>
    <submittedName>
        <fullName evidence="4">Peptidase M14</fullName>
    </submittedName>
</protein>
<organism evidence="4 5">
    <name type="scientific">Maribacter aquimaris</name>
    <dbReference type="NCBI Taxonomy" id="2737171"/>
    <lineage>
        <taxon>Bacteria</taxon>
        <taxon>Pseudomonadati</taxon>
        <taxon>Bacteroidota</taxon>
        <taxon>Flavobacteriia</taxon>
        <taxon>Flavobacteriales</taxon>
        <taxon>Flavobacteriaceae</taxon>
        <taxon>Maribacter</taxon>
    </lineage>
</organism>
<feature type="domain" description="Peptidase M14" evidence="3">
    <location>
        <begin position="171"/>
        <end position="425"/>
    </location>
</feature>
<comment type="similarity">
    <text evidence="2">Belongs to the peptidase M14 family.</text>
</comment>
<dbReference type="Gene3D" id="2.60.40.3120">
    <property type="match status" value="1"/>
</dbReference>
<evidence type="ECO:0000313" key="5">
    <source>
        <dbReference type="Proteomes" id="UP001166021"/>
    </source>
</evidence>
<gene>
    <name evidence="4" type="ORF">HPE56_07220</name>
</gene>
<dbReference type="EMBL" id="JABTCF010000003">
    <property type="protein sequence ID" value="MBD0777578.1"/>
    <property type="molecule type" value="Genomic_DNA"/>
</dbReference>
<comment type="caution">
    <text evidence="4">The sequence shown here is derived from an EMBL/GenBank/DDBJ whole genome shotgun (WGS) entry which is preliminary data.</text>
</comment>
<evidence type="ECO:0000259" key="3">
    <source>
        <dbReference type="PROSITE" id="PS52035"/>
    </source>
</evidence>
<sequence length="425" mass="48833">MIKNIRKFNLFSPKSRILFLIPIVIVIFAFSSKYALSGNEKGIPEQQAKSGLTYIKTTIENGSSLNWELANDSTVNIFLNYDYERNSLNRAYDHWHFLLEAKKGTDLTLVFHNFSEIYNGKKIPFNTWIMDCITSPDDRKWEHVPVEWIEGERMKVKIHMESDSLYIARVDPYRVSDLQNLVSDIEENKLVKITPIGNTVEGRKLQIIQVGGDNAPHRIFIRARVHAWEPGGNWVVEGIIKKLLDNSRESKKYLENYTVYILPMANMDGVARGISRFNLNGMDLNRNLTAPADPILAPENAAMEKWLEAMIAKGMKPDLAIDFHNDSNGPLFFSTAGKEKKGYVENMKVLEGLLREHTWFSETTSFFGTTSFEEGLMARYDIDALIYELNAHWIKGLDKKPLSDDWILLGDELCNVFDIYFKETK</sequence>
<evidence type="ECO:0000313" key="4">
    <source>
        <dbReference type="EMBL" id="MBD0777578.1"/>
    </source>
</evidence>
<dbReference type="Pfam" id="PF00246">
    <property type="entry name" value="Peptidase_M14"/>
    <property type="match status" value="1"/>
</dbReference>
<dbReference type="Proteomes" id="UP001166021">
    <property type="component" value="Unassembled WGS sequence"/>
</dbReference>
<dbReference type="SUPFAM" id="SSF53187">
    <property type="entry name" value="Zn-dependent exopeptidases"/>
    <property type="match status" value="1"/>
</dbReference>
<comment type="caution">
    <text evidence="2">Lacks conserved residue(s) required for the propagation of feature annotation.</text>
</comment>
<dbReference type="Gene3D" id="3.40.630.10">
    <property type="entry name" value="Zn peptidases"/>
    <property type="match status" value="1"/>
</dbReference>
<dbReference type="RefSeq" id="WP_188243095.1">
    <property type="nucleotide sequence ID" value="NZ_JABTCF010000003.1"/>
</dbReference>
<dbReference type="PROSITE" id="PS52035">
    <property type="entry name" value="PEPTIDASE_M14"/>
    <property type="match status" value="1"/>
</dbReference>
<dbReference type="InterPro" id="IPR050821">
    <property type="entry name" value="Cytosolic_carboxypeptidase"/>
</dbReference>
<dbReference type="PANTHER" id="PTHR12756">
    <property type="entry name" value="CYTOSOLIC CARBOXYPEPTIDASE"/>
    <property type="match status" value="1"/>
</dbReference>
<reference evidence="4" key="1">
    <citation type="submission" date="2020-05" db="EMBL/GenBank/DDBJ databases">
        <title>The draft genome sequence of Maribacter sp. ANRC-HE7.</title>
        <authorList>
            <person name="Mu L."/>
        </authorList>
    </citation>
    <scope>NUCLEOTIDE SEQUENCE</scope>
    <source>
        <strain evidence="4">ANRC-HE7</strain>
    </source>
</reference>
<comment type="cofactor">
    <cofactor evidence="1">
        <name>Zn(2+)</name>
        <dbReference type="ChEBI" id="CHEBI:29105"/>
    </cofactor>
</comment>
<dbReference type="InterPro" id="IPR000834">
    <property type="entry name" value="Peptidase_M14"/>
</dbReference>
<keyword evidence="5" id="KW-1185">Reference proteome</keyword>
<name>A0ABR7UYL2_9FLAO</name>
<evidence type="ECO:0000256" key="1">
    <source>
        <dbReference type="ARBA" id="ARBA00001947"/>
    </source>
</evidence>
<evidence type="ECO:0000256" key="2">
    <source>
        <dbReference type="PROSITE-ProRule" id="PRU01379"/>
    </source>
</evidence>
<proteinExistence type="inferred from homology"/>